<comment type="caution">
    <text evidence="1">The sequence shown here is derived from an EMBL/GenBank/DDBJ whole genome shotgun (WGS) entry which is preliminary data.</text>
</comment>
<reference evidence="1 2" key="1">
    <citation type="submission" date="2019-07" db="EMBL/GenBank/DDBJ databases">
        <title>Draft genome assembly of a fouling barnacle, Amphibalanus amphitrite (Darwin, 1854): The first reference genome for Thecostraca.</title>
        <authorList>
            <person name="Kim W."/>
        </authorList>
    </citation>
    <scope>NUCLEOTIDE SEQUENCE [LARGE SCALE GENOMIC DNA]</scope>
    <source>
        <strain evidence="1">SNU_AA5</strain>
        <tissue evidence="1">Soma without cirri and trophi</tissue>
    </source>
</reference>
<evidence type="ECO:0000313" key="1">
    <source>
        <dbReference type="EMBL" id="KAF0306470.1"/>
    </source>
</evidence>
<dbReference type="AlphaFoldDB" id="A0A6A4WS07"/>
<dbReference type="Pfam" id="PF08477">
    <property type="entry name" value="Roc"/>
    <property type="match status" value="1"/>
</dbReference>
<dbReference type="Proteomes" id="UP000440578">
    <property type="component" value="Unassembled WGS sequence"/>
</dbReference>
<sequence length="188" mass="20841">MVKIKLLLVGPVQSGKTHLANFLADAFEFSGDEYWPTKGARILEFDVRDINVNNRKDKVDVELWDVSGDRQYEGCWPAIQHEANGVLFVYSASRVERDARELEALYTSFVQQQGLRDSQCLVIAHQQGADPGHAGKLPGSSFATIPQVDANLDANTNQIRSDFNGYVSQVAGMVSEAREKAERDIVGK</sequence>
<dbReference type="SUPFAM" id="SSF52540">
    <property type="entry name" value="P-loop containing nucleoside triphosphate hydrolases"/>
    <property type="match status" value="1"/>
</dbReference>
<organism evidence="1 2">
    <name type="scientific">Amphibalanus amphitrite</name>
    <name type="common">Striped barnacle</name>
    <name type="synonym">Balanus amphitrite</name>
    <dbReference type="NCBI Taxonomy" id="1232801"/>
    <lineage>
        <taxon>Eukaryota</taxon>
        <taxon>Metazoa</taxon>
        <taxon>Ecdysozoa</taxon>
        <taxon>Arthropoda</taxon>
        <taxon>Crustacea</taxon>
        <taxon>Multicrustacea</taxon>
        <taxon>Cirripedia</taxon>
        <taxon>Thoracica</taxon>
        <taxon>Thoracicalcarea</taxon>
        <taxon>Balanomorpha</taxon>
        <taxon>Balanoidea</taxon>
        <taxon>Balanidae</taxon>
        <taxon>Amphibalaninae</taxon>
        <taxon>Amphibalanus</taxon>
    </lineage>
</organism>
<keyword evidence="2" id="KW-1185">Reference proteome</keyword>
<proteinExistence type="predicted"/>
<dbReference type="EMBL" id="VIIS01000667">
    <property type="protein sequence ID" value="KAF0306469.1"/>
    <property type="molecule type" value="Genomic_DNA"/>
</dbReference>
<accession>A0A6A4WS07</accession>
<dbReference type="OrthoDB" id="275177at2759"/>
<gene>
    <name evidence="1" type="primary">ift22_2</name>
    <name evidence="1" type="ORF">FJT64_022040</name>
</gene>
<dbReference type="InterPro" id="IPR027417">
    <property type="entry name" value="P-loop_NTPase"/>
</dbReference>
<keyword evidence="1" id="KW-0282">Flagellum</keyword>
<evidence type="ECO:0000313" key="2">
    <source>
        <dbReference type="Proteomes" id="UP000440578"/>
    </source>
</evidence>
<dbReference type="EMBL" id="VIIS01000667">
    <property type="protein sequence ID" value="KAF0306470.1"/>
    <property type="molecule type" value="Genomic_DNA"/>
</dbReference>
<dbReference type="Gene3D" id="3.40.50.300">
    <property type="entry name" value="P-loop containing nucleotide triphosphate hydrolases"/>
    <property type="match status" value="1"/>
</dbReference>
<protein>
    <submittedName>
        <fullName evidence="1">Intraflagellar transport protein 22</fullName>
    </submittedName>
</protein>
<keyword evidence="1" id="KW-0969">Cilium</keyword>
<keyword evidence="1" id="KW-0966">Cell projection</keyword>
<name>A0A6A4WS07_AMPAM</name>